<dbReference type="AlphaFoldDB" id="A0A1M6AEP7"/>
<dbReference type="Proteomes" id="UP000184335">
    <property type="component" value="Unassembled WGS sequence"/>
</dbReference>
<reference evidence="1 2" key="1">
    <citation type="submission" date="2016-11" db="EMBL/GenBank/DDBJ databases">
        <authorList>
            <person name="Jaros S."/>
            <person name="Januszkiewicz K."/>
            <person name="Wedrychowicz H."/>
        </authorList>
    </citation>
    <scope>NUCLEOTIDE SEQUENCE [LARGE SCALE GENOMIC DNA]</scope>
    <source>
        <strain evidence="1 2">DSM 25479</strain>
    </source>
</reference>
<organism evidence="1 2">
    <name type="scientific">Cruoricaptor ignavus</name>
    <dbReference type="NCBI Taxonomy" id="1118202"/>
    <lineage>
        <taxon>Bacteria</taxon>
        <taxon>Pseudomonadati</taxon>
        <taxon>Bacteroidota</taxon>
        <taxon>Flavobacteriia</taxon>
        <taxon>Flavobacteriales</taxon>
        <taxon>Weeksellaceae</taxon>
        <taxon>Cruoricaptor</taxon>
    </lineage>
</organism>
<protein>
    <submittedName>
        <fullName evidence="1">Uncharacterized protein</fullName>
    </submittedName>
</protein>
<dbReference type="EMBL" id="FQYI01000001">
    <property type="protein sequence ID" value="SHI34945.1"/>
    <property type="molecule type" value="Genomic_DNA"/>
</dbReference>
<proteinExistence type="predicted"/>
<keyword evidence="2" id="KW-1185">Reference proteome</keyword>
<evidence type="ECO:0000313" key="2">
    <source>
        <dbReference type="Proteomes" id="UP000184335"/>
    </source>
</evidence>
<evidence type="ECO:0000313" key="1">
    <source>
        <dbReference type="EMBL" id="SHI34945.1"/>
    </source>
</evidence>
<dbReference type="STRING" id="1118202.SAMN05443429_101264"/>
<dbReference type="RefSeq" id="WP_073177566.1">
    <property type="nucleotide sequence ID" value="NZ_FQYI01000001.1"/>
</dbReference>
<gene>
    <name evidence="1" type="ORF">SAMN05443429_101264</name>
</gene>
<name>A0A1M6AEP7_9FLAO</name>
<accession>A0A1M6AEP7</accession>
<sequence>MLTKVSFDIAEEELPIVKEVLLRFGAENIETEDDMDVPDEHWESIQQGKKEIEIGLGIPAELVMKRALERCTR</sequence>